<dbReference type="InterPro" id="IPR026392">
    <property type="entry name" value="Exo/Archaeosortase_dom"/>
</dbReference>
<keyword evidence="3" id="KW-0645">Protease</keyword>
<feature type="transmembrane region" description="Helical" evidence="8">
    <location>
        <begin position="103"/>
        <end position="128"/>
    </location>
</feature>
<name>A0A1T4XML0_9BACT</name>
<feature type="transmembrane region" description="Helical" evidence="8">
    <location>
        <begin position="178"/>
        <end position="198"/>
    </location>
</feature>
<feature type="transmembrane region" description="Helical" evidence="8">
    <location>
        <begin position="140"/>
        <end position="158"/>
    </location>
</feature>
<gene>
    <name evidence="9" type="ORF">SAMN02745166_01744</name>
</gene>
<keyword evidence="7 8" id="KW-0472">Membrane</keyword>
<dbReference type="GO" id="GO:0006508">
    <property type="term" value="P:proteolysis"/>
    <property type="evidence" value="ECO:0007669"/>
    <property type="project" value="UniProtKB-KW"/>
</dbReference>
<dbReference type="AlphaFoldDB" id="A0A1T4XML0"/>
<evidence type="ECO:0000256" key="8">
    <source>
        <dbReference type="SAM" id="Phobius"/>
    </source>
</evidence>
<evidence type="ECO:0000313" key="9">
    <source>
        <dbReference type="EMBL" id="SKA90757.1"/>
    </source>
</evidence>
<evidence type="ECO:0000313" key="10">
    <source>
        <dbReference type="Proteomes" id="UP000190774"/>
    </source>
</evidence>
<dbReference type="STRING" id="48467.SAMN02745166_01744"/>
<feature type="transmembrane region" description="Helical" evidence="8">
    <location>
        <begin position="210"/>
        <end position="228"/>
    </location>
</feature>
<sequence>MKPTGMPSGLNRWWGVAFSAAILLIVWPWPGVWMGIQSLRLMMRIGTMLGLPVIFGDQQLQVGGLVVPWSDDCAGVAFFAILPLLACWRSWRENSPATLWQTLLLPWLLAAAANGLRVSGILVCRWWLQPAVESLQMHHFLGFVSLLLAVVVILPSSHTRELRVQVLHLAGLLALLTPQLQAPGGWLIALCSMVVLAMRMRRADAISRRFTNVGFTLLWGLAAAWIGFSQMESLWLPWLLVSPFFSRSSMPLCGWLLLPGCLPLIAIQQPWSGIILLPICVVILRCLHWSPKTPDASFSITPSMWRQSFATLAVMLPFAAIGLGKQAVLRQEVPVATLRPQLVAPAQYELHLERQSPQIRVDWIGAQGGGRHHTLPVCMAFRGEHLHTVHDVSAVWTDGKVWRREYFLHEGQLLDRYPAYLKSSFWPTRSSGVHLIFSALSHAMSAQEFAEMTDALAKRVFQHQRELYQTHAKRPLDPALTLDKTQIAETHTQASD</sequence>
<dbReference type="Proteomes" id="UP000190774">
    <property type="component" value="Unassembled WGS sequence"/>
</dbReference>
<keyword evidence="2" id="KW-1003">Cell membrane</keyword>
<dbReference type="EMBL" id="FUYE01000004">
    <property type="protein sequence ID" value="SKA90757.1"/>
    <property type="molecule type" value="Genomic_DNA"/>
</dbReference>
<keyword evidence="4 8" id="KW-0812">Transmembrane</keyword>
<protein>
    <submittedName>
        <fullName evidence="9">Exosortase/archaeosortase family protein</fullName>
    </submittedName>
</protein>
<keyword evidence="10" id="KW-1185">Reference proteome</keyword>
<feature type="transmembrane region" description="Helical" evidence="8">
    <location>
        <begin position="274"/>
        <end position="291"/>
    </location>
</feature>
<evidence type="ECO:0000256" key="6">
    <source>
        <dbReference type="ARBA" id="ARBA00022989"/>
    </source>
</evidence>
<reference evidence="10" key="1">
    <citation type="submission" date="2017-02" db="EMBL/GenBank/DDBJ databases">
        <authorList>
            <person name="Varghese N."/>
            <person name="Submissions S."/>
        </authorList>
    </citation>
    <scope>NUCLEOTIDE SEQUENCE [LARGE SCALE GENOMIC DNA]</scope>
    <source>
        <strain evidence="10">ATCC 700200</strain>
    </source>
</reference>
<evidence type="ECO:0000256" key="7">
    <source>
        <dbReference type="ARBA" id="ARBA00023136"/>
    </source>
</evidence>
<evidence type="ECO:0000256" key="3">
    <source>
        <dbReference type="ARBA" id="ARBA00022670"/>
    </source>
</evidence>
<dbReference type="GO" id="GO:0005886">
    <property type="term" value="C:plasma membrane"/>
    <property type="evidence" value="ECO:0007669"/>
    <property type="project" value="UniProtKB-SubCell"/>
</dbReference>
<proteinExistence type="predicted"/>
<dbReference type="OrthoDB" id="193609at2"/>
<evidence type="ECO:0000256" key="5">
    <source>
        <dbReference type="ARBA" id="ARBA00022801"/>
    </source>
</evidence>
<feature type="transmembrane region" description="Helical" evidence="8">
    <location>
        <begin position="12"/>
        <end position="36"/>
    </location>
</feature>
<evidence type="ECO:0000256" key="2">
    <source>
        <dbReference type="ARBA" id="ARBA00022475"/>
    </source>
</evidence>
<keyword evidence="6 8" id="KW-1133">Transmembrane helix</keyword>
<comment type="subcellular location">
    <subcellularLocation>
        <location evidence="1">Cell membrane</location>
        <topology evidence="1">Multi-pass membrane protein</topology>
    </subcellularLocation>
</comment>
<dbReference type="NCBIfam" id="TIGR04178">
    <property type="entry name" value="exo_archaeo"/>
    <property type="match status" value="1"/>
</dbReference>
<feature type="transmembrane region" description="Helical" evidence="8">
    <location>
        <begin position="303"/>
        <end position="323"/>
    </location>
</feature>
<accession>A0A1T4XML0</accession>
<feature type="transmembrane region" description="Helical" evidence="8">
    <location>
        <begin position="248"/>
        <end position="267"/>
    </location>
</feature>
<evidence type="ECO:0000256" key="4">
    <source>
        <dbReference type="ARBA" id="ARBA00022692"/>
    </source>
</evidence>
<dbReference type="GO" id="GO:0008233">
    <property type="term" value="F:peptidase activity"/>
    <property type="evidence" value="ECO:0007669"/>
    <property type="project" value="UniProtKB-KW"/>
</dbReference>
<keyword evidence="5" id="KW-0378">Hydrolase</keyword>
<organism evidence="9 10">
    <name type="scientific">Prosthecobacter debontii</name>
    <dbReference type="NCBI Taxonomy" id="48467"/>
    <lineage>
        <taxon>Bacteria</taxon>
        <taxon>Pseudomonadati</taxon>
        <taxon>Verrucomicrobiota</taxon>
        <taxon>Verrucomicrobiia</taxon>
        <taxon>Verrucomicrobiales</taxon>
        <taxon>Verrucomicrobiaceae</taxon>
        <taxon>Prosthecobacter</taxon>
    </lineage>
</organism>
<feature type="transmembrane region" description="Helical" evidence="8">
    <location>
        <begin position="73"/>
        <end position="91"/>
    </location>
</feature>
<evidence type="ECO:0000256" key="1">
    <source>
        <dbReference type="ARBA" id="ARBA00004651"/>
    </source>
</evidence>